<dbReference type="EMBL" id="CM042046">
    <property type="protein sequence ID" value="KAI3676070.1"/>
    <property type="molecule type" value="Genomic_DNA"/>
</dbReference>
<accession>A0ACB8Y1C3</accession>
<dbReference type="Proteomes" id="UP001056120">
    <property type="component" value="Linkage Group LG29"/>
</dbReference>
<proteinExistence type="predicted"/>
<comment type="caution">
    <text evidence="1">The sequence shown here is derived from an EMBL/GenBank/DDBJ whole genome shotgun (WGS) entry which is preliminary data.</text>
</comment>
<evidence type="ECO:0000313" key="1">
    <source>
        <dbReference type="EMBL" id="KAI3676070.1"/>
    </source>
</evidence>
<protein>
    <submittedName>
        <fullName evidence="1">Uncharacterized protein</fullName>
    </submittedName>
</protein>
<sequence>MRKELSIKMEQLPETRWSKIAKLLPGRTDNEIKNFWNSKQRKKKFLSKNQTDESSSSHEHQKSQTSDPIHPISILESSYQLNYQPTHTSSNQSAIIDSSQSLVNNPRIPTITKYNNQSNHGLNMHSSTARTLNQVYTIPTSGRLNLSYYNNHHQLMHPMFKPALGQTTSSLINYNQSSISNASPCYYSNHHQLMKPVFNPTASHSLSSSRSSISNAFSIMMHGCTNSSASNDHLSSPMLSTSSIPSSISMTSIPTSNVEGHMNTNSSSLIGDHQTKSSQPQTEFDINEFFNFGVFDDNSTEAQTNGVNYNYFIASESSVHAKSHDRVIK</sequence>
<organism evidence="1 2">
    <name type="scientific">Smallanthus sonchifolius</name>
    <dbReference type="NCBI Taxonomy" id="185202"/>
    <lineage>
        <taxon>Eukaryota</taxon>
        <taxon>Viridiplantae</taxon>
        <taxon>Streptophyta</taxon>
        <taxon>Embryophyta</taxon>
        <taxon>Tracheophyta</taxon>
        <taxon>Spermatophyta</taxon>
        <taxon>Magnoliopsida</taxon>
        <taxon>eudicotyledons</taxon>
        <taxon>Gunneridae</taxon>
        <taxon>Pentapetalae</taxon>
        <taxon>asterids</taxon>
        <taxon>campanulids</taxon>
        <taxon>Asterales</taxon>
        <taxon>Asteraceae</taxon>
        <taxon>Asteroideae</taxon>
        <taxon>Heliantheae alliance</taxon>
        <taxon>Millerieae</taxon>
        <taxon>Smallanthus</taxon>
    </lineage>
</organism>
<keyword evidence="2" id="KW-1185">Reference proteome</keyword>
<name>A0ACB8Y1C3_9ASTR</name>
<reference evidence="1 2" key="2">
    <citation type="journal article" date="2022" name="Mol. Ecol. Resour.">
        <title>The genomes of chicory, endive, great burdock and yacon provide insights into Asteraceae paleo-polyploidization history and plant inulin production.</title>
        <authorList>
            <person name="Fan W."/>
            <person name="Wang S."/>
            <person name="Wang H."/>
            <person name="Wang A."/>
            <person name="Jiang F."/>
            <person name="Liu H."/>
            <person name="Zhao H."/>
            <person name="Xu D."/>
            <person name="Zhang Y."/>
        </authorList>
    </citation>
    <scope>NUCLEOTIDE SEQUENCE [LARGE SCALE GENOMIC DNA]</scope>
    <source>
        <strain evidence="2">cv. Yunnan</strain>
        <tissue evidence="1">Leaves</tissue>
    </source>
</reference>
<evidence type="ECO:0000313" key="2">
    <source>
        <dbReference type="Proteomes" id="UP001056120"/>
    </source>
</evidence>
<reference evidence="2" key="1">
    <citation type="journal article" date="2022" name="Mol. Ecol. Resour.">
        <title>The genomes of chicory, endive, great burdock and yacon provide insights into Asteraceae palaeo-polyploidization history and plant inulin production.</title>
        <authorList>
            <person name="Fan W."/>
            <person name="Wang S."/>
            <person name="Wang H."/>
            <person name="Wang A."/>
            <person name="Jiang F."/>
            <person name="Liu H."/>
            <person name="Zhao H."/>
            <person name="Xu D."/>
            <person name="Zhang Y."/>
        </authorList>
    </citation>
    <scope>NUCLEOTIDE SEQUENCE [LARGE SCALE GENOMIC DNA]</scope>
    <source>
        <strain evidence="2">cv. Yunnan</strain>
    </source>
</reference>
<gene>
    <name evidence="1" type="ORF">L1987_85668</name>
</gene>